<feature type="transmembrane region" description="Helical" evidence="1">
    <location>
        <begin position="190"/>
        <end position="211"/>
    </location>
</feature>
<dbReference type="InterPro" id="IPR000620">
    <property type="entry name" value="EamA_dom"/>
</dbReference>
<dbReference type="Pfam" id="PF00892">
    <property type="entry name" value="EamA"/>
    <property type="match status" value="2"/>
</dbReference>
<feature type="domain" description="EamA" evidence="2">
    <location>
        <begin position="4"/>
        <end position="141"/>
    </location>
</feature>
<sequence length="302" mass="32349">MDLWITVTLFAAFFQTVRFMLHKVLNMGGLSTTGSTFARFAFAAPGAVVIVGFYLWFRGIAPPALGGAFWGYAMAGALGQILATMCVVALFRQRNFAVGITFKKTEVIQTALVAAVILGESISTGGWIAIAIGLAGVLLLSDAGQIGVAFWRRLGNRAVVMGLASGFFFAISAVGYRAASLQIDQTDPLVRAGVTLVCVTMAQSIAMALWLRLREPGQITAVWAARGMAVWLGLTSMAGSLCWFTAYTLQHAAYVQALGQVELMFSLMASVLFFRERLSRRELLGIACLTLSVLALILVIEG</sequence>
<feature type="transmembrane region" description="Helical" evidence="1">
    <location>
        <begin position="69"/>
        <end position="91"/>
    </location>
</feature>
<dbReference type="GO" id="GO:0016020">
    <property type="term" value="C:membrane"/>
    <property type="evidence" value="ECO:0007669"/>
    <property type="project" value="InterPro"/>
</dbReference>
<accession>A0A238Y0U2</accession>
<feature type="transmembrane region" description="Helical" evidence="1">
    <location>
        <begin position="111"/>
        <end position="139"/>
    </location>
</feature>
<dbReference type="EMBL" id="FZNN01000014">
    <property type="protein sequence ID" value="SNR64757.1"/>
    <property type="molecule type" value="Genomic_DNA"/>
</dbReference>
<evidence type="ECO:0000256" key="1">
    <source>
        <dbReference type="SAM" id="Phobius"/>
    </source>
</evidence>
<organism evidence="3 4">
    <name type="scientific">Puniceibacterium sediminis</name>
    <dbReference type="NCBI Taxonomy" id="1608407"/>
    <lineage>
        <taxon>Bacteria</taxon>
        <taxon>Pseudomonadati</taxon>
        <taxon>Pseudomonadota</taxon>
        <taxon>Alphaproteobacteria</taxon>
        <taxon>Rhodobacterales</taxon>
        <taxon>Paracoccaceae</taxon>
        <taxon>Puniceibacterium</taxon>
    </lineage>
</organism>
<proteinExistence type="predicted"/>
<keyword evidence="4" id="KW-1185">Reference proteome</keyword>
<keyword evidence="1" id="KW-0472">Membrane</keyword>
<evidence type="ECO:0000313" key="4">
    <source>
        <dbReference type="Proteomes" id="UP000198417"/>
    </source>
</evidence>
<dbReference type="AlphaFoldDB" id="A0A238Y0U2"/>
<feature type="transmembrane region" description="Helical" evidence="1">
    <location>
        <begin position="223"/>
        <end position="246"/>
    </location>
</feature>
<dbReference type="RefSeq" id="WP_089271820.1">
    <property type="nucleotide sequence ID" value="NZ_FZNN01000014.1"/>
</dbReference>
<feature type="transmembrane region" description="Helical" evidence="1">
    <location>
        <begin position="37"/>
        <end position="57"/>
    </location>
</feature>
<dbReference type="SUPFAM" id="SSF103481">
    <property type="entry name" value="Multidrug resistance efflux transporter EmrE"/>
    <property type="match status" value="2"/>
</dbReference>
<feature type="transmembrane region" description="Helical" evidence="1">
    <location>
        <begin position="159"/>
        <end position="178"/>
    </location>
</feature>
<dbReference type="OrthoDB" id="5243804at2"/>
<keyword evidence="1" id="KW-0812">Transmembrane</keyword>
<gene>
    <name evidence="3" type="ORF">SAMN06265370_11426</name>
</gene>
<evidence type="ECO:0000259" key="2">
    <source>
        <dbReference type="Pfam" id="PF00892"/>
    </source>
</evidence>
<dbReference type="Proteomes" id="UP000198417">
    <property type="component" value="Unassembled WGS sequence"/>
</dbReference>
<feature type="domain" description="EamA" evidence="2">
    <location>
        <begin position="158"/>
        <end position="296"/>
    </location>
</feature>
<reference evidence="3 4" key="1">
    <citation type="submission" date="2017-06" db="EMBL/GenBank/DDBJ databases">
        <authorList>
            <person name="Kim H.J."/>
            <person name="Triplett B.A."/>
        </authorList>
    </citation>
    <scope>NUCLEOTIDE SEQUENCE [LARGE SCALE GENOMIC DNA]</scope>
    <source>
        <strain evidence="3 4">DSM 29052</strain>
    </source>
</reference>
<feature type="transmembrane region" description="Helical" evidence="1">
    <location>
        <begin position="283"/>
        <end position="300"/>
    </location>
</feature>
<protein>
    <submittedName>
        <fullName evidence="3">Uncharacterized membrane protein</fullName>
    </submittedName>
</protein>
<keyword evidence="1" id="KW-1133">Transmembrane helix</keyword>
<name>A0A238Y0U2_9RHOB</name>
<dbReference type="InterPro" id="IPR037185">
    <property type="entry name" value="EmrE-like"/>
</dbReference>
<evidence type="ECO:0000313" key="3">
    <source>
        <dbReference type="EMBL" id="SNR64757.1"/>
    </source>
</evidence>